<evidence type="ECO:0000313" key="1">
    <source>
        <dbReference type="EMBL" id="VXD00956.1"/>
    </source>
</evidence>
<organism evidence="1 2">
    <name type="scientific">Sphingobacterium multivorum</name>
    <dbReference type="NCBI Taxonomy" id="28454"/>
    <lineage>
        <taxon>Bacteria</taxon>
        <taxon>Pseudomonadati</taxon>
        <taxon>Bacteroidota</taxon>
        <taxon>Sphingobacteriia</taxon>
        <taxon>Sphingobacteriales</taxon>
        <taxon>Sphingobacteriaceae</taxon>
        <taxon>Sphingobacterium</taxon>
    </lineage>
</organism>
<gene>
    <name evidence="1" type="ORF">SPHINGO8BC_51657</name>
</gene>
<reference evidence="1 2" key="1">
    <citation type="submission" date="2019-10" db="EMBL/GenBank/DDBJ databases">
        <authorList>
            <person name="Karimi E."/>
        </authorList>
    </citation>
    <scope>NUCLEOTIDE SEQUENCE [LARGE SCALE GENOMIC DNA]</scope>
    <source>
        <strain evidence="1 2">Sphingobacterium sp. 8BC</strain>
    </source>
</reference>
<proteinExistence type="predicted"/>
<sequence length="56" mass="6659">MHITWKSYLNKKQNNRRLSLQNGANTEKVYQNESDVLSAFQLAERTKSKKIMKLFQ</sequence>
<dbReference type="AlphaFoldDB" id="A0A654D8S9"/>
<protein>
    <submittedName>
        <fullName evidence="1">Uncharacterized protein</fullName>
    </submittedName>
</protein>
<dbReference type="EMBL" id="CABWMV010000024">
    <property type="protein sequence ID" value="VXD00956.1"/>
    <property type="molecule type" value="Genomic_DNA"/>
</dbReference>
<evidence type="ECO:0000313" key="2">
    <source>
        <dbReference type="Proteomes" id="UP000432350"/>
    </source>
</evidence>
<accession>A0A654D8S9</accession>
<dbReference type="Proteomes" id="UP000432350">
    <property type="component" value="Unassembled WGS sequence"/>
</dbReference>
<name>A0A654D8S9_SPHMU</name>